<name>A0AAJ0CKN5_9HYPO</name>
<evidence type="ECO:0000256" key="1">
    <source>
        <dbReference type="ARBA" id="ARBA00004141"/>
    </source>
</evidence>
<reference evidence="6" key="1">
    <citation type="submission" date="2023-06" db="EMBL/GenBank/DDBJ databases">
        <title>Conoideocrella luteorostrata (Hypocreales: Clavicipitaceae), a potential biocontrol fungus for elongate hemlock scale in United States Christmas tree production areas.</title>
        <authorList>
            <person name="Barrett H."/>
            <person name="Lovett B."/>
            <person name="Macias A.M."/>
            <person name="Stajich J.E."/>
            <person name="Kasson M.T."/>
        </authorList>
    </citation>
    <scope>NUCLEOTIDE SEQUENCE</scope>
    <source>
        <strain evidence="6">ARSEF 14590</strain>
    </source>
</reference>
<dbReference type="Proteomes" id="UP001251528">
    <property type="component" value="Unassembled WGS sequence"/>
</dbReference>
<organism evidence="6 7">
    <name type="scientific">Conoideocrella luteorostrata</name>
    <dbReference type="NCBI Taxonomy" id="1105319"/>
    <lineage>
        <taxon>Eukaryota</taxon>
        <taxon>Fungi</taxon>
        <taxon>Dikarya</taxon>
        <taxon>Ascomycota</taxon>
        <taxon>Pezizomycotina</taxon>
        <taxon>Sordariomycetes</taxon>
        <taxon>Hypocreomycetidae</taxon>
        <taxon>Hypocreales</taxon>
        <taxon>Clavicipitaceae</taxon>
        <taxon>Conoideocrella</taxon>
    </lineage>
</organism>
<evidence type="ECO:0000313" key="7">
    <source>
        <dbReference type="Proteomes" id="UP001251528"/>
    </source>
</evidence>
<evidence type="ECO:0000256" key="5">
    <source>
        <dbReference type="SAM" id="Phobius"/>
    </source>
</evidence>
<feature type="transmembrane region" description="Helical" evidence="5">
    <location>
        <begin position="156"/>
        <end position="178"/>
    </location>
</feature>
<dbReference type="Pfam" id="PF04479">
    <property type="entry name" value="RTA1"/>
    <property type="match status" value="1"/>
</dbReference>
<comment type="subcellular location">
    <subcellularLocation>
        <location evidence="1">Membrane</location>
        <topology evidence="1">Multi-pass membrane protein</topology>
    </subcellularLocation>
</comment>
<dbReference type="InterPro" id="IPR007568">
    <property type="entry name" value="RTA1"/>
</dbReference>
<evidence type="ECO:0000256" key="3">
    <source>
        <dbReference type="ARBA" id="ARBA00022989"/>
    </source>
</evidence>
<dbReference type="GO" id="GO:0016020">
    <property type="term" value="C:membrane"/>
    <property type="evidence" value="ECO:0007669"/>
    <property type="project" value="UniProtKB-SubCell"/>
</dbReference>
<dbReference type="PANTHER" id="PTHR31465:SF27">
    <property type="entry name" value="DOMAIN PROTEIN, PUTATIVE (AFU_ORTHOLOGUE AFUA_3G01030)-RELATED"/>
    <property type="match status" value="1"/>
</dbReference>
<proteinExistence type="predicted"/>
<keyword evidence="3 5" id="KW-1133">Transmembrane helix</keyword>
<accession>A0AAJ0CKN5</accession>
<dbReference type="PANTHER" id="PTHR31465">
    <property type="entry name" value="PROTEIN RTA1-RELATED"/>
    <property type="match status" value="1"/>
</dbReference>
<feature type="transmembrane region" description="Helical" evidence="5">
    <location>
        <begin position="233"/>
        <end position="252"/>
    </location>
</feature>
<evidence type="ECO:0008006" key="8">
    <source>
        <dbReference type="Google" id="ProtNLM"/>
    </source>
</evidence>
<evidence type="ECO:0000313" key="6">
    <source>
        <dbReference type="EMBL" id="KAK2593404.1"/>
    </source>
</evidence>
<keyword evidence="4 5" id="KW-0472">Membrane</keyword>
<feature type="transmembrane region" description="Helical" evidence="5">
    <location>
        <begin position="84"/>
        <end position="102"/>
    </location>
</feature>
<comment type="caution">
    <text evidence="6">The sequence shown here is derived from an EMBL/GenBank/DDBJ whole genome shotgun (WGS) entry which is preliminary data.</text>
</comment>
<keyword evidence="7" id="KW-1185">Reference proteome</keyword>
<dbReference type="AlphaFoldDB" id="A0AAJ0CKN5"/>
<gene>
    <name evidence="6" type="ORF">QQS21_008892</name>
</gene>
<evidence type="ECO:0000256" key="4">
    <source>
        <dbReference type="ARBA" id="ARBA00023136"/>
    </source>
</evidence>
<feature type="transmembrane region" description="Helical" evidence="5">
    <location>
        <begin position="114"/>
        <end position="136"/>
    </location>
</feature>
<feature type="transmembrane region" description="Helical" evidence="5">
    <location>
        <begin position="20"/>
        <end position="39"/>
    </location>
</feature>
<keyword evidence="2 5" id="KW-0812">Transmembrane</keyword>
<sequence length="284" mass="31775">MAQLKLYNGHYYLWDYVPSTVAAVIFIILFIAATLFITWRMVRTRTYFSIPFVIGGVFQFLGYIGRALAHDQTDQLGPYVMQSILILVAPALFAASIYMTLGRLMRSIHGERHSLIPIGWLTKAFVLCDVFSFMIQASGGGLMAKKDFSPKTAQNIILAGLFVQIIAFGVFVVTAVVFQVRMRKWPSRVSANSSWKGLMAMLYATSALIMVRSVFRIIEYVMGKEGYLLTHEWTLYVFDAALMFSAMVVYGWRYPALGAVVKPRAWEDVDEEAAAAAVGLGARN</sequence>
<dbReference type="EMBL" id="JASWJB010000213">
    <property type="protein sequence ID" value="KAK2593404.1"/>
    <property type="molecule type" value="Genomic_DNA"/>
</dbReference>
<feature type="transmembrane region" description="Helical" evidence="5">
    <location>
        <begin position="198"/>
        <end position="218"/>
    </location>
</feature>
<feature type="transmembrane region" description="Helical" evidence="5">
    <location>
        <begin position="46"/>
        <end position="64"/>
    </location>
</feature>
<evidence type="ECO:0000256" key="2">
    <source>
        <dbReference type="ARBA" id="ARBA00022692"/>
    </source>
</evidence>
<protein>
    <recommendedName>
        <fullName evidence="8">RTA1 like protein</fullName>
    </recommendedName>
</protein>